<evidence type="ECO:0000313" key="11">
    <source>
        <dbReference type="EMBL" id="APZ43647.1"/>
    </source>
</evidence>
<organism evidence="11 12">
    <name type="scientific">Acidihalobacter ferrooxydans</name>
    <dbReference type="NCBI Taxonomy" id="1765967"/>
    <lineage>
        <taxon>Bacteria</taxon>
        <taxon>Pseudomonadati</taxon>
        <taxon>Pseudomonadota</taxon>
        <taxon>Gammaproteobacteria</taxon>
        <taxon>Chromatiales</taxon>
        <taxon>Ectothiorhodospiraceae</taxon>
        <taxon>Acidihalobacter</taxon>
    </lineage>
</organism>
<evidence type="ECO:0000256" key="7">
    <source>
        <dbReference type="ARBA" id="ARBA00035633"/>
    </source>
</evidence>
<evidence type="ECO:0000256" key="2">
    <source>
        <dbReference type="ARBA" id="ARBA00009320"/>
    </source>
</evidence>
<dbReference type="InterPro" id="IPR043131">
    <property type="entry name" value="BCAT-like_N"/>
</dbReference>
<dbReference type="PANTHER" id="PTHR42743">
    <property type="entry name" value="AMINO-ACID AMINOTRANSFERASE"/>
    <property type="match status" value="1"/>
</dbReference>
<evidence type="ECO:0000256" key="3">
    <source>
        <dbReference type="ARBA" id="ARBA00011738"/>
    </source>
</evidence>
<dbReference type="Gene3D" id="3.20.10.10">
    <property type="entry name" value="D-amino Acid Aminotransferase, subunit A, domain 2"/>
    <property type="match status" value="1"/>
</dbReference>
<sequence>MGVVDGVENGCLPLDDRGLAYGHGVFETMEIASGRVPHWARHWRRLTRGCARLGIRQPDEARVRATVERQVAGHPRAVLKLLVTAGSGGAGYRVPAHHSPRCIVAIRPWPQRQIPDAGVAVRLCATRLPFDARLAGIKHLNRLHSVLARAEWGDTPEEGLLSDPDGNIVEGTMSNVFWVEGDTLLSPDLSRCGVAGIMRERILEWAERAGIATSIARCPPARLLAADGVFVCNSLIGVWPVARVDHQGLPDAALIRRVQSAVSRGAC</sequence>
<dbReference type="GO" id="GO:0005829">
    <property type="term" value="C:cytosol"/>
    <property type="evidence" value="ECO:0007669"/>
    <property type="project" value="TreeGrafter"/>
</dbReference>
<dbReference type="Proteomes" id="UP000243807">
    <property type="component" value="Chromosome"/>
</dbReference>
<dbReference type="NCBIfam" id="TIGR03461">
    <property type="entry name" value="pabC_Proteo"/>
    <property type="match status" value="1"/>
</dbReference>
<dbReference type="GO" id="GO:0046656">
    <property type="term" value="P:folic acid biosynthetic process"/>
    <property type="evidence" value="ECO:0007669"/>
    <property type="project" value="UniProtKB-KW"/>
</dbReference>
<comment type="subunit">
    <text evidence="3">Homodimer.</text>
</comment>
<dbReference type="EMBL" id="CP019434">
    <property type="protein sequence ID" value="APZ43647.1"/>
    <property type="molecule type" value="Genomic_DNA"/>
</dbReference>
<dbReference type="InterPro" id="IPR036038">
    <property type="entry name" value="Aminotransferase-like"/>
</dbReference>
<reference evidence="11 12" key="1">
    <citation type="submission" date="2017-01" db="EMBL/GenBank/DDBJ databases">
        <title>Draft sequence of Acidihalobacter ferrooxidans strain DSM 14175 (strain V8).</title>
        <authorList>
            <person name="Khaleque H.N."/>
            <person name="Ramsay J.P."/>
            <person name="Murphy R.J.T."/>
            <person name="Kaksonen A.H."/>
            <person name="Boxall N.J."/>
            <person name="Watkin E.L.J."/>
        </authorList>
    </citation>
    <scope>NUCLEOTIDE SEQUENCE [LARGE SCALE GENOMIC DNA]</scope>
    <source>
        <strain evidence="11 12">V8</strain>
    </source>
</reference>
<dbReference type="InterPro" id="IPR043132">
    <property type="entry name" value="BCAT-like_C"/>
</dbReference>
<keyword evidence="6 11" id="KW-0456">Lyase</keyword>
<keyword evidence="12" id="KW-1185">Reference proteome</keyword>
<dbReference type="Pfam" id="PF01063">
    <property type="entry name" value="Aminotran_4"/>
    <property type="match status" value="1"/>
</dbReference>
<keyword evidence="4" id="KW-0663">Pyridoxal phosphate</keyword>
<comment type="pathway">
    <text evidence="7">Cofactor biosynthesis; tetrahydrofolate biosynthesis; 4-aminobenzoate from chorismate: step 2/2.</text>
</comment>
<dbReference type="GO" id="GO:0008696">
    <property type="term" value="F:4-amino-4-deoxychorismate lyase activity"/>
    <property type="evidence" value="ECO:0007669"/>
    <property type="project" value="UniProtKB-UniRule"/>
</dbReference>
<proteinExistence type="inferred from homology"/>
<dbReference type="SUPFAM" id="SSF56752">
    <property type="entry name" value="D-aminoacid aminotransferase-like PLP-dependent enzymes"/>
    <property type="match status" value="1"/>
</dbReference>
<evidence type="ECO:0000256" key="8">
    <source>
        <dbReference type="ARBA" id="ARBA00035676"/>
    </source>
</evidence>
<accession>A0A1P8UIK6</accession>
<dbReference type="KEGG" id="afy:BW247_11570"/>
<protein>
    <recommendedName>
        <fullName evidence="8 10">Aminodeoxychorismate lyase</fullName>
        <ecNumber evidence="8 10">4.1.3.38</ecNumber>
    </recommendedName>
</protein>
<dbReference type="PANTHER" id="PTHR42743:SF2">
    <property type="entry name" value="AMINODEOXYCHORISMATE LYASE"/>
    <property type="match status" value="1"/>
</dbReference>
<dbReference type="InterPro" id="IPR001544">
    <property type="entry name" value="Aminotrans_IV"/>
</dbReference>
<comment type="catalytic activity">
    <reaction evidence="9">
        <text>4-amino-4-deoxychorismate = 4-aminobenzoate + pyruvate + H(+)</text>
        <dbReference type="Rhea" id="RHEA:16201"/>
        <dbReference type="ChEBI" id="CHEBI:15361"/>
        <dbReference type="ChEBI" id="CHEBI:15378"/>
        <dbReference type="ChEBI" id="CHEBI:17836"/>
        <dbReference type="ChEBI" id="CHEBI:58406"/>
        <dbReference type="EC" id="4.1.3.38"/>
    </reaction>
</comment>
<dbReference type="CDD" id="cd01559">
    <property type="entry name" value="ADCL_like"/>
    <property type="match status" value="1"/>
</dbReference>
<gene>
    <name evidence="11" type="ORF">BW247_11570</name>
</gene>
<evidence type="ECO:0000256" key="5">
    <source>
        <dbReference type="ARBA" id="ARBA00022909"/>
    </source>
</evidence>
<dbReference type="Gene3D" id="3.30.470.10">
    <property type="match status" value="1"/>
</dbReference>
<dbReference type="GO" id="GO:0008153">
    <property type="term" value="P:4-aminobenzoate biosynthetic process"/>
    <property type="evidence" value="ECO:0007669"/>
    <property type="project" value="UniProtKB-UniRule"/>
</dbReference>
<evidence type="ECO:0000256" key="9">
    <source>
        <dbReference type="ARBA" id="ARBA00049529"/>
    </source>
</evidence>
<keyword evidence="5" id="KW-0289">Folate biosynthesis</keyword>
<comment type="cofactor">
    <cofactor evidence="1">
        <name>pyridoxal 5'-phosphate</name>
        <dbReference type="ChEBI" id="CHEBI:597326"/>
    </cofactor>
</comment>
<evidence type="ECO:0000256" key="10">
    <source>
        <dbReference type="NCBIfam" id="TIGR03461"/>
    </source>
</evidence>
<dbReference type="OrthoDB" id="9805628at2"/>
<dbReference type="NCBIfam" id="NF004761">
    <property type="entry name" value="PRK06092.1"/>
    <property type="match status" value="1"/>
</dbReference>
<dbReference type="GO" id="GO:0030170">
    <property type="term" value="F:pyridoxal phosphate binding"/>
    <property type="evidence" value="ECO:0007669"/>
    <property type="project" value="InterPro"/>
</dbReference>
<evidence type="ECO:0000256" key="6">
    <source>
        <dbReference type="ARBA" id="ARBA00023239"/>
    </source>
</evidence>
<dbReference type="STRING" id="1765967.BW247_11570"/>
<evidence type="ECO:0000313" key="12">
    <source>
        <dbReference type="Proteomes" id="UP000243807"/>
    </source>
</evidence>
<dbReference type="InterPro" id="IPR050571">
    <property type="entry name" value="Class-IV_PLP-Dep_Aminotrnsfr"/>
</dbReference>
<dbReference type="InterPro" id="IPR017824">
    <property type="entry name" value="Aminodeoxychorismate_lyase_IV"/>
</dbReference>
<comment type="similarity">
    <text evidence="2">Belongs to the class-IV pyridoxal-phosphate-dependent aminotransferase family.</text>
</comment>
<dbReference type="EC" id="4.1.3.38" evidence="8 10"/>
<name>A0A1P8UIK6_9GAMM</name>
<evidence type="ECO:0000256" key="4">
    <source>
        <dbReference type="ARBA" id="ARBA00022898"/>
    </source>
</evidence>
<evidence type="ECO:0000256" key="1">
    <source>
        <dbReference type="ARBA" id="ARBA00001933"/>
    </source>
</evidence>
<dbReference type="AlphaFoldDB" id="A0A1P8UIK6"/>